<dbReference type="PANTHER" id="PTHR43736:SF1">
    <property type="entry name" value="DIHYDRONEOPTERIN TRIPHOSPHATE DIPHOSPHATASE"/>
    <property type="match status" value="1"/>
</dbReference>
<organism evidence="3 4">
    <name type="scientific">Dickeya poaceiphila</name>
    <dbReference type="NCBI Taxonomy" id="568768"/>
    <lineage>
        <taxon>Bacteria</taxon>
        <taxon>Pseudomonadati</taxon>
        <taxon>Pseudomonadota</taxon>
        <taxon>Gammaproteobacteria</taxon>
        <taxon>Enterobacterales</taxon>
        <taxon>Pectobacteriaceae</taxon>
        <taxon>Dickeya</taxon>
    </lineage>
</organism>
<evidence type="ECO:0000259" key="2">
    <source>
        <dbReference type="PROSITE" id="PS51462"/>
    </source>
</evidence>
<dbReference type="PROSITE" id="PS51462">
    <property type="entry name" value="NUDIX"/>
    <property type="match status" value="1"/>
</dbReference>
<reference evidence="3 4" key="1">
    <citation type="journal article" date="2019" name="Environ. Microbiol.">
        <title>The phytopathogenic nature of Dickeya aquatica 174/2 and the dynamic early evolution of Dickeya pathogenicity.</title>
        <authorList>
            <person name="Duprey A."/>
            <person name="Taib N."/>
            <person name="Leonard S."/>
            <person name="Garin T."/>
            <person name="Flandrois J.P."/>
            <person name="Nasser W."/>
            <person name="Brochier-Armanet C."/>
            <person name="Reverchon S."/>
        </authorList>
    </citation>
    <scope>NUCLEOTIDE SEQUENCE [LARGE SCALE GENOMIC DNA]</scope>
    <source>
        <strain evidence="3 4">NCPPB 569</strain>
    </source>
</reference>
<dbReference type="Proteomes" id="UP000320591">
    <property type="component" value="Chromosome"/>
</dbReference>
<dbReference type="EMBL" id="CP042220">
    <property type="protein sequence ID" value="QDX31008.1"/>
    <property type="molecule type" value="Genomic_DNA"/>
</dbReference>
<dbReference type="InterPro" id="IPR015797">
    <property type="entry name" value="NUDIX_hydrolase-like_dom_sf"/>
</dbReference>
<gene>
    <name evidence="3" type="ORF">Dpoa569_0002968</name>
</gene>
<protein>
    <submittedName>
        <fullName evidence="3">NUDIX hydrolase</fullName>
    </submittedName>
</protein>
<feature type="domain" description="Nudix hydrolase" evidence="2">
    <location>
        <begin position="50"/>
        <end position="184"/>
    </location>
</feature>
<sequence length="186" mass="21736">MNIKRSTVIKFDEKTCYNFNVTSERDEINAKRLQDFIDNTLRPFDRNTPEGHVTATAFIIDPSCHHALMLRHKKLNMWLPPGGHCDNQADALLTAVRETYEETGLSNIEIINNDIYDIDIHIIPKNTREPQHYHYDVRFLFFADITSPLKINDEEASHVEWVNLEQLDKFTQLPSVLILRDKMEVI</sequence>
<evidence type="ECO:0000256" key="1">
    <source>
        <dbReference type="ARBA" id="ARBA00001946"/>
    </source>
</evidence>
<dbReference type="InterPro" id="IPR000086">
    <property type="entry name" value="NUDIX_hydrolase_dom"/>
</dbReference>
<keyword evidence="4" id="KW-1185">Reference proteome</keyword>
<dbReference type="PANTHER" id="PTHR43736">
    <property type="entry name" value="ADP-RIBOSE PYROPHOSPHATASE"/>
    <property type="match status" value="1"/>
</dbReference>
<dbReference type="AlphaFoldDB" id="A0A5B8IBN8"/>
<dbReference type="Gene3D" id="3.90.79.10">
    <property type="entry name" value="Nucleoside Triphosphate Pyrophosphohydrolase"/>
    <property type="match status" value="1"/>
</dbReference>
<dbReference type="KEGG" id="dic:Dpoa569_0002968"/>
<dbReference type="STRING" id="568768.GCA_000406125_00882"/>
<accession>A0A5B8IBN8</accession>
<evidence type="ECO:0000313" key="3">
    <source>
        <dbReference type="EMBL" id="QDX31008.1"/>
    </source>
</evidence>
<dbReference type="CDD" id="cd03674">
    <property type="entry name" value="NUDIX_Hydrolase"/>
    <property type="match status" value="1"/>
</dbReference>
<keyword evidence="3" id="KW-0378">Hydrolase</keyword>
<dbReference type="RefSeq" id="WP_050569534.1">
    <property type="nucleotide sequence ID" value="NZ_CM001975.1"/>
</dbReference>
<dbReference type="GO" id="GO:0016787">
    <property type="term" value="F:hydrolase activity"/>
    <property type="evidence" value="ECO:0007669"/>
    <property type="project" value="UniProtKB-KW"/>
</dbReference>
<name>A0A5B8IBN8_9GAMM</name>
<dbReference type="OrthoDB" id="129709at2"/>
<comment type="cofactor">
    <cofactor evidence="1">
        <name>Mg(2+)</name>
        <dbReference type="ChEBI" id="CHEBI:18420"/>
    </cofactor>
</comment>
<evidence type="ECO:0000313" key="4">
    <source>
        <dbReference type="Proteomes" id="UP000320591"/>
    </source>
</evidence>
<dbReference type="SUPFAM" id="SSF55811">
    <property type="entry name" value="Nudix"/>
    <property type="match status" value="1"/>
</dbReference>
<dbReference type="Pfam" id="PF00293">
    <property type="entry name" value="NUDIX"/>
    <property type="match status" value="1"/>
</dbReference>
<proteinExistence type="predicted"/>